<evidence type="ECO:0008006" key="4">
    <source>
        <dbReference type="Google" id="ProtNLM"/>
    </source>
</evidence>
<dbReference type="EMBL" id="JAKCXM010000527">
    <property type="protein sequence ID" value="KAJ0393129.1"/>
    <property type="molecule type" value="Genomic_DNA"/>
</dbReference>
<feature type="transmembrane region" description="Helical" evidence="1">
    <location>
        <begin position="12"/>
        <end position="32"/>
    </location>
</feature>
<keyword evidence="1" id="KW-0812">Transmembrane</keyword>
<evidence type="ECO:0000313" key="2">
    <source>
        <dbReference type="EMBL" id="KAJ0393129.1"/>
    </source>
</evidence>
<evidence type="ECO:0000313" key="3">
    <source>
        <dbReference type="Proteomes" id="UP001209570"/>
    </source>
</evidence>
<feature type="transmembrane region" description="Helical" evidence="1">
    <location>
        <begin position="206"/>
        <end position="230"/>
    </location>
</feature>
<keyword evidence="3" id="KW-1185">Reference proteome</keyword>
<dbReference type="PANTHER" id="PTHR33876">
    <property type="entry name" value="UNNAMED PRODUCT"/>
    <property type="match status" value="1"/>
</dbReference>
<keyword evidence="1" id="KW-1133">Transmembrane helix</keyword>
<gene>
    <name evidence="2" type="ORF">P43SY_003674</name>
</gene>
<reference evidence="2" key="1">
    <citation type="submission" date="2021-12" db="EMBL/GenBank/DDBJ databases">
        <title>Prjna785345.</title>
        <authorList>
            <person name="Rujirawat T."/>
            <person name="Krajaejun T."/>
        </authorList>
    </citation>
    <scope>NUCLEOTIDE SEQUENCE</scope>
    <source>
        <strain evidence="2">Pi057C3</strain>
    </source>
</reference>
<evidence type="ECO:0000256" key="1">
    <source>
        <dbReference type="SAM" id="Phobius"/>
    </source>
</evidence>
<sequence length="304" mass="32784">MSHNIDDSLADASLSTLVGAGCTLGLVHVITGPDHLGALMVLSTGSTWRSFQLGMYWGTGHSTSLLLLTTVFLLVHQRLNLSTLGTVCDAIVGGLMILLGAWSLCYFSRLRRQYKSRQLIIDLQEQRVAAVDVSPLPTPDILFFQHDDGLHSILERGRSSPDPESLSTFALKPSFDESLVTRKCCFGMCNMPSADIRNPYTTHFTAFAYGIAHGLAGTGGVLGVLPAVVLNNWGRSFAYLLSFCVASIFIMGVFSALYGEVTGRIVRQSDKLEYRVGIFSSAISLVVGVLWIVLLATGSMGAIS</sequence>
<accession>A0AAD5LTL6</accession>
<name>A0AAD5LTL6_PYTIN</name>
<feature type="transmembrane region" description="Helical" evidence="1">
    <location>
        <begin position="278"/>
        <end position="303"/>
    </location>
</feature>
<dbReference type="Proteomes" id="UP001209570">
    <property type="component" value="Unassembled WGS sequence"/>
</dbReference>
<dbReference type="AlphaFoldDB" id="A0AAD5LTL6"/>
<protein>
    <recommendedName>
        <fullName evidence="4">Nickel/cobalt efflux system</fullName>
    </recommendedName>
</protein>
<proteinExistence type="predicted"/>
<comment type="caution">
    <text evidence="2">The sequence shown here is derived from an EMBL/GenBank/DDBJ whole genome shotgun (WGS) entry which is preliminary data.</text>
</comment>
<organism evidence="2 3">
    <name type="scientific">Pythium insidiosum</name>
    <name type="common">Pythiosis disease agent</name>
    <dbReference type="NCBI Taxonomy" id="114742"/>
    <lineage>
        <taxon>Eukaryota</taxon>
        <taxon>Sar</taxon>
        <taxon>Stramenopiles</taxon>
        <taxon>Oomycota</taxon>
        <taxon>Peronosporomycetes</taxon>
        <taxon>Pythiales</taxon>
        <taxon>Pythiaceae</taxon>
        <taxon>Pythium</taxon>
    </lineage>
</organism>
<dbReference type="InterPro" id="IPR052776">
    <property type="entry name" value="Chloro_ReproSupport/MetalTrans"/>
</dbReference>
<feature type="transmembrane region" description="Helical" evidence="1">
    <location>
        <begin position="53"/>
        <end position="75"/>
    </location>
</feature>
<keyword evidence="1" id="KW-0472">Membrane</keyword>
<feature type="transmembrane region" description="Helical" evidence="1">
    <location>
        <begin position="81"/>
        <end position="107"/>
    </location>
</feature>
<feature type="transmembrane region" description="Helical" evidence="1">
    <location>
        <begin position="236"/>
        <end position="258"/>
    </location>
</feature>
<dbReference type="PANTHER" id="PTHR33876:SF4">
    <property type="entry name" value="CHLOROPLAST PROTEIN FOR GROWTH AND FERTILITY 2"/>
    <property type="match status" value="1"/>
</dbReference>